<protein>
    <submittedName>
        <fullName evidence="2">Uncharacterized protein</fullName>
    </submittedName>
</protein>
<comment type="caution">
    <text evidence="2">The sequence shown here is derived from an EMBL/GenBank/DDBJ whole genome shotgun (WGS) entry which is preliminary data.</text>
</comment>
<proteinExistence type="predicted"/>
<dbReference type="EMBL" id="CAUYUJ010014487">
    <property type="protein sequence ID" value="CAK0841863.1"/>
    <property type="molecule type" value="Genomic_DNA"/>
</dbReference>
<feature type="region of interest" description="Disordered" evidence="1">
    <location>
        <begin position="1"/>
        <end position="75"/>
    </location>
</feature>
<keyword evidence="3" id="KW-1185">Reference proteome</keyword>
<reference evidence="2" key="1">
    <citation type="submission" date="2023-10" db="EMBL/GenBank/DDBJ databases">
        <authorList>
            <person name="Chen Y."/>
            <person name="Shah S."/>
            <person name="Dougan E. K."/>
            <person name="Thang M."/>
            <person name="Chan C."/>
        </authorList>
    </citation>
    <scope>NUCLEOTIDE SEQUENCE [LARGE SCALE GENOMIC DNA]</scope>
</reference>
<name>A0ABN9T9K8_9DINO</name>
<accession>A0ABN9T9K8</accession>
<evidence type="ECO:0000256" key="1">
    <source>
        <dbReference type="SAM" id="MobiDB-lite"/>
    </source>
</evidence>
<sequence length="282" mass="31621">MQRMQWVVKKKDPGNATEKRESWADSSPLGNAEVRVEPAPAAIGSTPVRGKRRRGKFVKEDLAPDAEPAADEAEWEEEQWDWSPYVIVRDASVAVMLTRSGMRDKDLPGLFVYLEEALKKVRGSKPCHKYDVDLSDNKEITDRGVVEHLVPFLERWPDCHRLKLYKTSCGEEAISCLAPWVSRGYARELHLSDMGGQVSGESVLTLLRQVHRGEKYPYRLNDKASCALWLRLEHNGIPSKEAMIAAITVFVSAVRMRHVSAVGSALIPARYMIQVGAAPAAW</sequence>
<dbReference type="Proteomes" id="UP001189429">
    <property type="component" value="Unassembled WGS sequence"/>
</dbReference>
<feature type="compositionally biased region" description="Basic and acidic residues" evidence="1">
    <location>
        <begin position="9"/>
        <end position="23"/>
    </location>
</feature>
<organism evidence="2 3">
    <name type="scientific">Prorocentrum cordatum</name>
    <dbReference type="NCBI Taxonomy" id="2364126"/>
    <lineage>
        <taxon>Eukaryota</taxon>
        <taxon>Sar</taxon>
        <taxon>Alveolata</taxon>
        <taxon>Dinophyceae</taxon>
        <taxon>Prorocentrales</taxon>
        <taxon>Prorocentraceae</taxon>
        <taxon>Prorocentrum</taxon>
    </lineage>
</organism>
<evidence type="ECO:0000313" key="2">
    <source>
        <dbReference type="EMBL" id="CAK0841863.1"/>
    </source>
</evidence>
<gene>
    <name evidence="2" type="ORF">PCOR1329_LOCUS36938</name>
</gene>
<evidence type="ECO:0000313" key="3">
    <source>
        <dbReference type="Proteomes" id="UP001189429"/>
    </source>
</evidence>